<dbReference type="InterPro" id="IPR029058">
    <property type="entry name" value="AB_hydrolase_fold"/>
</dbReference>
<keyword evidence="2" id="KW-0378">Hydrolase</keyword>
<proteinExistence type="predicted"/>
<feature type="domain" description="AB hydrolase-1" evidence="1">
    <location>
        <begin position="13"/>
        <end position="230"/>
    </location>
</feature>
<dbReference type="Proteomes" id="UP000828924">
    <property type="component" value="Chromosome"/>
</dbReference>
<keyword evidence="3" id="KW-1185">Reference proteome</keyword>
<name>A0ABY3WU02_9ACTN</name>
<dbReference type="InterPro" id="IPR050228">
    <property type="entry name" value="Carboxylesterase_BioH"/>
</dbReference>
<dbReference type="Pfam" id="PF00561">
    <property type="entry name" value="Abhydrolase_1"/>
    <property type="match status" value="1"/>
</dbReference>
<gene>
    <name evidence="2" type="ORF">J4032_27920</name>
</gene>
<reference evidence="2 3" key="1">
    <citation type="submission" date="2021-03" db="EMBL/GenBank/DDBJ databases">
        <title>Complete genome of Streptomyces formicae strain 1H-GS9 (DSM 100524).</title>
        <authorList>
            <person name="Atanasov K.E."/>
            <person name="Altabella T."/>
            <person name="Ferrer A."/>
        </authorList>
    </citation>
    <scope>NUCLEOTIDE SEQUENCE [LARGE SCALE GENOMIC DNA]</scope>
    <source>
        <strain evidence="2 3">1H-GS9</strain>
    </source>
</reference>
<dbReference type="PROSITE" id="PS51257">
    <property type="entry name" value="PROKAR_LIPOPROTEIN"/>
    <property type="match status" value="1"/>
</dbReference>
<dbReference type="PANTHER" id="PTHR43194">
    <property type="entry name" value="HYDROLASE ALPHA/BETA FOLD FAMILY"/>
    <property type="match status" value="1"/>
</dbReference>
<accession>A0ABY3WU02</accession>
<dbReference type="EMBL" id="CP071872">
    <property type="protein sequence ID" value="UNM14782.1"/>
    <property type="molecule type" value="Genomic_DNA"/>
</dbReference>
<dbReference type="SUPFAM" id="SSF53474">
    <property type="entry name" value="alpha/beta-Hydrolases"/>
    <property type="match status" value="1"/>
</dbReference>
<protein>
    <submittedName>
        <fullName evidence="2">Alpha/beta hydrolase</fullName>
    </submittedName>
</protein>
<evidence type="ECO:0000259" key="1">
    <source>
        <dbReference type="Pfam" id="PF00561"/>
    </source>
</evidence>
<sequence>MRPHQIFGTGPGLVLVAGGATTAQACWGPFSRDLAERFTVVLAEIPGGCTDSSGLDQVADQLAATVDQTGLQRFDLAAVSLGCALAVRVAVRHPHRVGALALVGGFSSSDSRVRLTIGLLRRLLDGPPDALADFALLVSFGADYLNRRRALMPQLAAALTAPPNSRDHFDLALAVDILPDLLRIQARTLVIGLAQDYLATPAHTRMIASAVPRARTTWLDSGHFVTIERPRELLERLLGFLLGQVHDAIPRHSTPELRNDR</sequence>
<dbReference type="GO" id="GO:0016787">
    <property type="term" value="F:hydrolase activity"/>
    <property type="evidence" value="ECO:0007669"/>
    <property type="project" value="UniProtKB-KW"/>
</dbReference>
<dbReference type="Gene3D" id="3.40.50.1820">
    <property type="entry name" value="alpha/beta hydrolase"/>
    <property type="match status" value="1"/>
</dbReference>
<evidence type="ECO:0000313" key="2">
    <source>
        <dbReference type="EMBL" id="UNM14782.1"/>
    </source>
</evidence>
<organism evidence="2 3">
    <name type="scientific">Streptomyces formicae</name>
    <dbReference type="NCBI Taxonomy" id="1616117"/>
    <lineage>
        <taxon>Bacteria</taxon>
        <taxon>Bacillati</taxon>
        <taxon>Actinomycetota</taxon>
        <taxon>Actinomycetes</taxon>
        <taxon>Kitasatosporales</taxon>
        <taxon>Streptomycetaceae</taxon>
        <taxon>Streptomyces</taxon>
    </lineage>
</organism>
<dbReference type="InterPro" id="IPR000073">
    <property type="entry name" value="AB_hydrolase_1"/>
</dbReference>
<evidence type="ECO:0000313" key="3">
    <source>
        <dbReference type="Proteomes" id="UP000828924"/>
    </source>
</evidence>
<dbReference type="RefSeq" id="WP_242335177.1">
    <property type="nucleotide sequence ID" value="NZ_CP071872.1"/>
</dbReference>
<dbReference type="PANTHER" id="PTHR43194:SF2">
    <property type="entry name" value="PEROXISOMAL MEMBRANE PROTEIN LPX1"/>
    <property type="match status" value="1"/>
</dbReference>